<feature type="transmembrane region" description="Helical" evidence="5">
    <location>
        <begin position="333"/>
        <end position="357"/>
    </location>
</feature>
<feature type="transmembrane region" description="Helical" evidence="5">
    <location>
        <begin position="110"/>
        <end position="127"/>
    </location>
</feature>
<evidence type="ECO:0000256" key="3">
    <source>
        <dbReference type="ARBA" id="ARBA00022989"/>
    </source>
</evidence>
<proteinExistence type="predicted"/>
<name>A0A1I5Y6P0_9FIRM</name>
<dbReference type="STRING" id="937334.SAMN05444406_13810"/>
<feature type="transmembrane region" description="Helical" evidence="5">
    <location>
        <begin position="25"/>
        <end position="45"/>
    </location>
</feature>
<reference evidence="7 8" key="1">
    <citation type="submission" date="2016-10" db="EMBL/GenBank/DDBJ databases">
        <authorList>
            <person name="de Groot N.N."/>
        </authorList>
    </citation>
    <scope>NUCLEOTIDE SEQUENCE [LARGE SCALE GENOMIC DNA]</scope>
    <source>
        <strain evidence="7 8">DSM 20678</strain>
    </source>
</reference>
<feature type="transmembrane region" description="Helical" evidence="5">
    <location>
        <begin position="245"/>
        <end position="266"/>
    </location>
</feature>
<feature type="transmembrane region" description="Helical" evidence="5">
    <location>
        <begin position="51"/>
        <end position="69"/>
    </location>
</feature>
<organism evidence="7 8">
    <name type="scientific">Caldicoprobacter faecalis</name>
    <dbReference type="NCBI Taxonomy" id="937334"/>
    <lineage>
        <taxon>Bacteria</taxon>
        <taxon>Bacillati</taxon>
        <taxon>Bacillota</taxon>
        <taxon>Clostridia</taxon>
        <taxon>Caldicoprobacterales</taxon>
        <taxon>Caldicoprobacteraceae</taxon>
        <taxon>Caldicoprobacter</taxon>
    </lineage>
</organism>
<dbReference type="GO" id="GO:0016020">
    <property type="term" value="C:membrane"/>
    <property type="evidence" value="ECO:0007669"/>
    <property type="project" value="UniProtKB-SubCell"/>
</dbReference>
<evidence type="ECO:0000256" key="2">
    <source>
        <dbReference type="ARBA" id="ARBA00022692"/>
    </source>
</evidence>
<evidence type="ECO:0000256" key="5">
    <source>
        <dbReference type="SAM" id="Phobius"/>
    </source>
</evidence>
<dbReference type="AlphaFoldDB" id="A0A1I5Y6P0"/>
<keyword evidence="3 5" id="KW-1133">Transmembrane helix</keyword>
<protein>
    <submittedName>
        <fullName evidence="7">O-antigen ligase</fullName>
    </submittedName>
</protein>
<dbReference type="Proteomes" id="UP000198577">
    <property type="component" value="Unassembled WGS sequence"/>
</dbReference>
<feature type="transmembrane region" description="Helical" evidence="5">
    <location>
        <begin position="76"/>
        <end position="98"/>
    </location>
</feature>
<evidence type="ECO:0000256" key="4">
    <source>
        <dbReference type="ARBA" id="ARBA00023136"/>
    </source>
</evidence>
<comment type="subcellular location">
    <subcellularLocation>
        <location evidence="1">Membrane</location>
        <topology evidence="1">Multi-pass membrane protein</topology>
    </subcellularLocation>
</comment>
<gene>
    <name evidence="7" type="ORF">SAMN05444406_13810</name>
</gene>
<feature type="transmembrane region" description="Helical" evidence="5">
    <location>
        <begin position="139"/>
        <end position="158"/>
    </location>
</feature>
<feature type="domain" description="O-antigen ligase-related" evidence="6">
    <location>
        <begin position="208"/>
        <end position="346"/>
    </location>
</feature>
<dbReference type="GO" id="GO:0016874">
    <property type="term" value="F:ligase activity"/>
    <property type="evidence" value="ECO:0007669"/>
    <property type="project" value="UniProtKB-KW"/>
</dbReference>
<evidence type="ECO:0000313" key="8">
    <source>
        <dbReference type="Proteomes" id="UP000198577"/>
    </source>
</evidence>
<feature type="transmembrane region" description="Helical" evidence="5">
    <location>
        <begin position="202"/>
        <end position="233"/>
    </location>
</feature>
<feature type="transmembrane region" description="Helical" evidence="5">
    <location>
        <begin position="363"/>
        <end position="382"/>
    </location>
</feature>
<keyword evidence="7" id="KW-0436">Ligase</keyword>
<evidence type="ECO:0000259" key="6">
    <source>
        <dbReference type="Pfam" id="PF04932"/>
    </source>
</evidence>
<accession>A0A1I5Y6P0</accession>
<dbReference type="InterPro" id="IPR007016">
    <property type="entry name" value="O-antigen_ligase-rel_domated"/>
</dbReference>
<sequence length="411" mass="46943">MENIINALLITNVFYHVFVGIKRKFITGLVIISTMLSIILTAVGIDSNKLLVCYTLIYISLLLFLSYNGTLFVRKLNLLGLGLISIFFIFFSLSYLFSPAALSDYGLWKIKQFTITAIFPSLLILLGKIGSKEVRWIENFILISAFFISLIVIINFIISGSNVLSSNWFIRHTAGDINPIWLSRFLGVALIIIQSPRFSHKFFWVCIISIFFLCAGLLSGSKIILYFVIPIAIFYRIRSHNNKDLIKFMLFILVLIIVIYCFFSIFDPLAITRRFSLKSGTAIQRITLYKLSFDAYKSGNFKSIVVGNGVGTIGQSLGFGYVREYPHNIIIEILYELGFIGLSLFLLQLFTIIKIYLNKTKSWIFYTYILFFLCSLTSGDLVSNENIFIYFAFNIMYVNSDISKQLSEQLV</sequence>
<keyword evidence="2 5" id="KW-0812">Transmembrane</keyword>
<dbReference type="Pfam" id="PF04932">
    <property type="entry name" value="Wzy_C"/>
    <property type="match status" value="1"/>
</dbReference>
<keyword evidence="4 5" id="KW-0472">Membrane</keyword>
<dbReference type="OrthoDB" id="9806320at2"/>
<evidence type="ECO:0000256" key="1">
    <source>
        <dbReference type="ARBA" id="ARBA00004141"/>
    </source>
</evidence>
<evidence type="ECO:0000313" key="7">
    <source>
        <dbReference type="EMBL" id="SFQ39895.1"/>
    </source>
</evidence>
<dbReference type="EMBL" id="FOXR01000038">
    <property type="protein sequence ID" value="SFQ39895.1"/>
    <property type="molecule type" value="Genomic_DNA"/>
</dbReference>
<keyword evidence="8" id="KW-1185">Reference proteome</keyword>
<dbReference type="RefSeq" id="WP_092282749.1">
    <property type="nucleotide sequence ID" value="NZ_FOXR01000038.1"/>
</dbReference>